<dbReference type="STRING" id="67331.SAMN04490357_0559"/>
<protein>
    <submittedName>
        <fullName evidence="2">Uncharacterized protein</fullName>
    </submittedName>
</protein>
<organism evidence="2 3">
    <name type="scientific">Streptomyces misionensis</name>
    <dbReference type="NCBI Taxonomy" id="67331"/>
    <lineage>
        <taxon>Bacteria</taxon>
        <taxon>Bacillati</taxon>
        <taxon>Actinomycetota</taxon>
        <taxon>Actinomycetes</taxon>
        <taxon>Kitasatosporales</taxon>
        <taxon>Streptomycetaceae</taxon>
        <taxon>Streptomyces</taxon>
    </lineage>
</organism>
<name>A0A1H4MR23_9ACTN</name>
<evidence type="ECO:0000313" key="2">
    <source>
        <dbReference type="EMBL" id="SEB85439.1"/>
    </source>
</evidence>
<dbReference type="GeneID" id="95509831"/>
<sequence length="159" mass="17106">MARMLVDGDDVVVRLTLRERAAVRRRDVRVPLAAVRRVTVEADWWRALRGVPRHGVSIPGARSIGTRRHQAGTDFVVVRLGEPVVCVELRPPAPFRLLSVGAPTLAQARATARALVRAAPGLDLSTPCRQPLPVPEEDPGGATTALPEAAPRPPLPPLP</sequence>
<reference evidence="2 3" key="1">
    <citation type="submission" date="2016-10" db="EMBL/GenBank/DDBJ databases">
        <authorList>
            <person name="de Groot N.N."/>
        </authorList>
    </citation>
    <scope>NUCLEOTIDE SEQUENCE [LARGE SCALE GENOMIC DNA]</scope>
    <source>
        <strain evidence="2 3">DSM 40306</strain>
    </source>
</reference>
<evidence type="ECO:0000256" key="1">
    <source>
        <dbReference type="SAM" id="MobiDB-lite"/>
    </source>
</evidence>
<dbReference type="AlphaFoldDB" id="A0A1H4MR23"/>
<accession>A0A1H4MR23</accession>
<dbReference type="Proteomes" id="UP000182375">
    <property type="component" value="Unassembled WGS sequence"/>
</dbReference>
<proteinExistence type="predicted"/>
<feature type="compositionally biased region" description="Pro residues" evidence="1">
    <location>
        <begin position="150"/>
        <end position="159"/>
    </location>
</feature>
<dbReference type="EMBL" id="FNTD01000004">
    <property type="protein sequence ID" value="SEB85439.1"/>
    <property type="molecule type" value="Genomic_DNA"/>
</dbReference>
<feature type="region of interest" description="Disordered" evidence="1">
    <location>
        <begin position="126"/>
        <end position="159"/>
    </location>
</feature>
<dbReference type="RefSeq" id="WP_074990358.1">
    <property type="nucleotide sequence ID" value="NZ_FNTD01000004.1"/>
</dbReference>
<gene>
    <name evidence="2" type="ORF">SAMN04490357_0559</name>
</gene>
<evidence type="ECO:0000313" key="3">
    <source>
        <dbReference type="Proteomes" id="UP000182375"/>
    </source>
</evidence>